<evidence type="ECO:0000256" key="1">
    <source>
        <dbReference type="SAM" id="SignalP"/>
    </source>
</evidence>
<accession>A0ABT3CVV6</accession>
<dbReference type="RefSeq" id="WP_264138655.1">
    <property type="nucleotide sequence ID" value="NZ_JAOYOD010000001.1"/>
</dbReference>
<comment type="caution">
    <text evidence="3">The sequence shown here is derived from an EMBL/GenBank/DDBJ whole genome shotgun (WGS) entry which is preliminary data.</text>
</comment>
<gene>
    <name evidence="3" type="ORF">N7U62_14235</name>
</gene>
<proteinExistence type="predicted"/>
<dbReference type="Gene3D" id="2.60.120.560">
    <property type="entry name" value="Exo-inulinase, domain 1"/>
    <property type="match status" value="1"/>
</dbReference>
<sequence length="241" mass="26742">MRKLWILGLLLSHVAVAQDYKPEDTEVWEPEPKVITGVKGGQVPSDAIVLFDGSDFDAWRKAEAKEPIAWDLIDGRMQVAAGTGAIMTNQNFGSIQLHVEWKAPAVVKGDGQGRGNSGIFLQSRYEVQVLDSYDNRTYSNGQAASIYKQYAPLVNVMNPPTEWQSYDIIFTAPEFDDKGDLLSPAYVTVLHNGVLVQNHVEIKGSTEYIGPPSYQAHGDAPIMLQDHGNPVSFRNIWVREL</sequence>
<name>A0ABT3CVV6_9BACT</name>
<keyword evidence="1" id="KW-0732">Signal</keyword>
<evidence type="ECO:0000313" key="4">
    <source>
        <dbReference type="Proteomes" id="UP001300692"/>
    </source>
</evidence>
<dbReference type="InterPro" id="IPR010496">
    <property type="entry name" value="AL/BT2_dom"/>
</dbReference>
<feature type="domain" description="3-keto-alpha-glucoside-1,2-lyase/3-keto-2-hydroxy-glucal hydratase" evidence="2">
    <location>
        <begin position="47"/>
        <end position="239"/>
    </location>
</feature>
<dbReference type="Pfam" id="PF06439">
    <property type="entry name" value="3keto-disac_hyd"/>
    <property type="match status" value="1"/>
</dbReference>
<dbReference type="Proteomes" id="UP001300692">
    <property type="component" value="Unassembled WGS sequence"/>
</dbReference>
<evidence type="ECO:0000313" key="3">
    <source>
        <dbReference type="EMBL" id="MCV9387837.1"/>
    </source>
</evidence>
<organism evidence="3 4">
    <name type="scientific">Reichenbachiella ulvae</name>
    <dbReference type="NCBI Taxonomy" id="2980104"/>
    <lineage>
        <taxon>Bacteria</taxon>
        <taxon>Pseudomonadati</taxon>
        <taxon>Bacteroidota</taxon>
        <taxon>Cytophagia</taxon>
        <taxon>Cytophagales</taxon>
        <taxon>Reichenbachiellaceae</taxon>
        <taxon>Reichenbachiella</taxon>
    </lineage>
</organism>
<dbReference type="EMBL" id="JAOYOD010000001">
    <property type="protein sequence ID" value="MCV9387837.1"/>
    <property type="molecule type" value="Genomic_DNA"/>
</dbReference>
<protein>
    <submittedName>
        <fullName evidence="3">DUF1080 domain-containing protein</fullName>
    </submittedName>
</protein>
<evidence type="ECO:0000259" key="2">
    <source>
        <dbReference type="Pfam" id="PF06439"/>
    </source>
</evidence>
<keyword evidence="4" id="KW-1185">Reference proteome</keyword>
<feature type="chain" id="PRO_5045406482" evidence="1">
    <location>
        <begin position="18"/>
        <end position="241"/>
    </location>
</feature>
<reference evidence="3 4" key="1">
    <citation type="submission" date="2022-10" db="EMBL/GenBank/DDBJ databases">
        <title>Comparative genomics and taxonomic characterization of three novel marine species of genus Reichenbachiella exhibiting antioxidant and polysaccharide degradation activities.</title>
        <authorList>
            <person name="Muhammad N."/>
            <person name="Lee Y.-J."/>
            <person name="Ko J."/>
            <person name="Kim S.-G."/>
        </authorList>
    </citation>
    <scope>NUCLEOTIDE SEQUENCE [LARGE SCALE GENOMIC DNA]</scope>
    <source>
        <strain evidence="3 4">ABR2-5</strain>
    </source>
</reference>
<feature type="signal peptide" evidence="1">
    <location>
        <begin position="1"/>
        <end position="17"/>
    </location>
</feature>